<reference evidence="3" key="1">
    <citation type="journal article" date="2019" name="Int. J. Syst. Evol. Microbiol.">
        <title>The Global Catalogue of Microorganisms (GCM) 10K type strain sequencing project: providing services to taxonomists for standard genome sequencing and annotation.</title>
        <authorList>
            <consortium name="The Broad Institute Genomics Platform"/>
            <consortium name="The Broad Institute Genome Sequencing Center for Infectious Disease"/>
            <person name="Wu L."/>
            <person name="Ma J."/>
        </authorList>
    </citation>
    <scope>NUCLEOTIDE SEQUENCE [LARGE SCALE GENOMIC DNA]</scope>
    <source>
        <strain evidence="3">CGMCC 1.13574</strain>
    </source>
</reference>
<proteinExistence type="predicted"/>
<keyword evidence="3" id="KW-1185">Reference proteome</keyword>
<evidence type="ECO:0000313" key="3">
    <source>
        <dbReference type="Proteomes" id="UP001595892"/>
    </source>
</evidence>
<protein>
    <submittedName>
        <fullName evidence="2">Uncharacterized protein</fullName>
    </submittedName>
</protein>
<dbReference type="RefSeq" id="WP_377003440.1">
    <property type="nucleotide sequence ID" value="NZ_JBHSGG010000011.1"/>
</dbReference>
<feature type="chain" id="PRO_5045456553" evidence="1">
    <location>
        <begin position="20"/>
        <end position="98"/>
    </location>
</feature>
<sequence>MNTKIAIVAASIVLGTAIAAVGGHFQSESTATAPATQPVRTLPTVTVTPDPADLEWVARARAQNIPVLETIQVRPTEAELAAAFALIVIDEAGRIAAR</sequence>
<keyword evidence="1" id="KW-0732">Signal</keyword>
<gene>
    <name evidence="2" type="ORF">ACFO3Q_04495</name>
</gene>
<dbReference type="EMBL" id="JBHSGG010000011">
    <property type="protein sequence ID" value="MFC4727429.1"/>
    <property type="molecule type" value="Genomic_DNA"/>
</dbReference>
<feature type="signal peptide" evidence="1">
    <location>
        <begin position="1"/>
        <end position="19"/>
    </location>
</feature>
<organism evidence="2 3">
    <name type="scientific">Coralloluteibacterium thermophilum</name>
    <dbReference type="NCBI Taxonomy" id="2707049"/>
    <lineage>
        <taxon>Bacteria</taxon>
        <taxon>Pseudomonadati</taxon>
        <taxon>Pseudomonadota</taxon>
        <taxon>Gammaproteobacteria</taxon>
        <taxon>Lysobacterales</taxon>
        <taxon>Lysobacteraceae</taxon>
        <taxon>Coralloluteibacterium</taxon>
    </lineage>
</organism>
<accession>A0ABV9NJG3</accession>
<dbReference type="Proteomes" id="UP001595892">
    <property type="component" value="Unassembled WGS sequence"/>
</dbReference>
<evidence type="ECO:0000313" key="2">
    <source>
        <dbReference type="EMBL" id="MFC4727429.1"/>
    </source>
</evidence>
<name>A0ABV9NJG3_9GAMM</name>
<evidence type="ECO:0000256" key="1">
    <source>
        <dbReference type="SAM" id="SignalP"/>
    </source>
</evidence>
<comment type="caution">
    <text evidence="2">The sequence shown here is derived from an EMBL/GenBank/DDBJ whole genome shotgun (WGS) entry which is preliminary data.</text>
</comment>